<reference evidence="2" key="1">
    <citation type="journal article" date="2022" name="Int. J. Mol. Sci.">
        <title>Draft Genome of Tanacetum Coccineum: Genomic Comparison of Closely Related Tanacetum-Family Plants.</title>
        <authorList>
            <person name="Yamashiro T."/>
            <person name="Shiraishi A."/>
            <person name="Nakayama K."/>
            <person name="Satake H."/>
        </authorList>
    </citation>
    <scope>NUCLEOTIDE SEQUENCE</scope>
</reference>
<evidence type="ECO:0000256" key="1">
    <source>
        <dbReference type="SAM" id="MobiDB-lite"/>
    </source>
</evidence>
<protein>
    <submittedName>
        <fullName evidence="2">Uncharacterized protein</fullName>
    </submittedName>
</protein>
<accession>A0ABQ5D7X1</accession>
<keyword evidence="3" id="KW-1185">Reference proteome</keyword>
<proteinExistence type="predicted"/>
<feature type="region of interest" description="Disordered" evidence="1">
    <location>
        <begin position="34"/>
        <end position="53"/>
    </location>
</feature>
<gene>
    <name evidence="2" type="ORF">Tco_0925810</name>
</gene>
<dbReference type="EMBL" id="BQNB010015046">
    <property type="protein sequence ID" value="GJT35391.1"/>
    <property type="molecule type" value="Genomic_DNA"/>
</dbReference>
<evidence type="ECO:0000313" key="3">
    <source>
        <dbReference type="Proteomes" id="UP001151760"/>
    </source>
</evidence>
<organism evidence="2 3">
    <name type="scientific">Tanacetum coccineum</name>
    <dbReference type="NCBI Taxonomy" id="301880"/>
    <lineage>
        <taxon>Eukaryota</taxon>
        <taxon>Viridiplantae</taxon>
        <taxon>Streptophyta</taxon>
        <taxon>Embryophyta</taxon>
        <taxon>Tracheophyta</taxon>
        <taxon>Spermatophyta</taxon>
        <taxon>Magnoliopsida</taxon>
        <taxon>eudicotyledons</taxon>
        <taxon>Gunneridae</taxon>
        <taxon>Pentapetalae</taxon>
        <taxon>asterids</taxon>
        <taxon>campanulids</taxon>
        <taxon>Asterales</taxon>
        <taxon>Asteraceae</taxon>
        <taxon>Asteroideae</taxon>
        <taxon>Anthemideae</taxon>
        <taxon>Anthemidinae</taxon>
        <taxon>Tanacetum</taxon>
    </lineage>
</organism>
<reference evidence="2" key="2">
    <citation type="submission" date="2022-01" db="EMBL/GenBank/DDBJ databases">
        <authorList>
            <person name="Yamashiro T."/>
            <person name="Shiraishi A."/>
            <person name="Satake H."/>
            <person name="Nakayama K."/>
        </authorList>
    </citation>
    <scope>NUCLEOTIDE SEQUENCE</scope>
</reference>
<comment type="caution">
    <text evidence="2">The sequence shown here is derived from an EMBL/GenBank/DDBJ whole genome shotgun (WGS) entry which is preliminary data.</text>
</comment>
<name>A0ABQ5D7X1_9ASTR</name>
<evidence type="ECO:0000313" key="2">
    <source>
        <dbReference type="EMBL" id="GJT35391.1"/>
    </source>
</evidence>
<dbReference type="Proteomes" id="UP001151760">
    <property type="component" value="Unassembled WGS sequence"/>
</dbReference>
<sequence length="311" mass="33586">MSHFARTIVGRTVPLLPVAPDHTESKLEASVDKLFDEGGSGNQKELGDSTGDGQAANIQLISGVVDTAIEDVAPDHETPSGAFVGGKSMFAVQRLLAGAMLNAEARGGAIPTLPFVTSSVSATPEREGGDHTDFVAEPNLRTVSAPQRFIISSDSSHHSDSNVAEAEVDSLVRSSVPFTGSSSAGGTDPAMGDFTDLTGSDFLVGGIRTVINPESDLHKTYVPQWSMTNGSRLDDGRVFREMVDEFAPLKFFASVRRMEHDQLFTEFNVEAARQISLSAEVRMRAKYNVKERMRLKSVVEKKDELLKARDE</sequence>